<evidence type="ECO:0000256" key="1">
    <source>
        <dbReference type="ARBA" id="ARBA00004651"/>
    </source>
</evidence>
<evidence type="ECO:0000256" key="2">
    <source>
        <dbReference type="ARBA" id="ARBA00022448"/>
    </source>
</evidence>
<feature type="transmembrane region" description="Helical" evidence="7">
    <location>
        <begin position="139"/>
        <end position="159"/>
    </location>
</feature>
<dbReference type="InterPro" id="IPR000515">
    <property type="entry name" value="MetI-like"/>
</dbReference>
<dbReference type="Pfam" id="PF00528">
    <property type="entry name" value="BPD_transp_1"/>
    <property type="match status" value="1"/>
</dbReference>
<evidence type="ECO:0000259" key="8">
    <source>
        <dbReference type="PROSITE" id="PS50928"/>
    </source>
</evidence>
<accession>A0A942YHX8</accession>
<reference evidence="9 10" key="1">
    <citation type="submission" date="2021-05" db="EMBL/GenBank/DDBJ databases">
        <title>Novel Bacillus species.</title>
        <authorList>
            <person name="Liu G."/>
        </authorList>
    </citation>
    <scope>NUCLEOTIDE SEQUENCE [LARGE SCALE GENOMIC DNA]</scope>
    <source>
        <strain evidence="10">FJAT-49780</strain>
    </source>
</reference>
<keyword evidence="3" id="KW-1003">Cell membrane</keyword>
<comment type="subcellular location">
    <subcellularLocation>
        <location evidence="1 7">Cell membrane</location>
        <topology evidence="1 7">Multi-pass membrane protein</topology>
    </subcellularLocation>
</comment>
<protein>
    <submittedName>
        <fullName evidence="9">Carbohydrate ABC transporter permease</fullName>
    </submittedName>
</protein>
<keyword evidence="6 7" id="KW-0472">Membrane</keyword>
<keyword evidence="5 7" id="KW-1133">Transmembrane helix</keyword>
<feature type="transmembrane region" description="Helical" evidence="7">
    <location>
        <begin position="12"/>
        <end position="30"/>
    </location>
</feature>
<gene>
    <name evidence="9" type="ORF">KHA97_22145</name>
</gene>
<feature type="transmembrane region" description="Helical" evidence="7">
    <location>
        <begin position="73"/>
        <end position="94"/>
    </location>
</feature>
<evidence type="ECO:0000313" key="9">
    <source>
        <dbReference type="EMBL" id="MBS4197748.1"/>
    </source>
</evidence>
<dbReference type="Gene3D" id="1.10.3720.10">
    <property type="entry name" value="MetI-like"/>
    <property type="match status" value="1"/>
</dbReference>
<evidence type="ECO:0000256" key="4">
    <source>
        <dbReference type="ARBA" id="ARBA00022692"/>
    </source>
</evidence>
<dbReference type="SUPFAM" id="SSF161098">
    <property type="entry name" value="MetI-like"/>
    <property type="match status" value="1"/>
</dbReference>
<dbReference type="GO" id="GO:0005886">
    <property type="term" value="C:plasma membrane"/>
    <property type="evidence" value="ECO:0007669"/>
    <property type="project" value="UniProtKB-SubCell"/>
</dbReference>
<dbReference type="PANTHER" id="PTHR43744">
    <property type="entry name" value="ABC TRANSPORTER PERMEASE PROTEIN MG189-RELATED-RELATED"/>
    <property type="match status" value="1"/>
</dbReference>
<evidence type="ECO:0000256" key="5">
    <source>
        <dbReference type="ARBA" id="ARBA00022989"/>
    </source>
</evidence>
<dbReference type="RefSeq" id="WP_213126981.1">
    <property type="nucleotide sequence ID" value="NZ_JAGYPG010000005.1"/>
</dbReference>
<proteinExistence type="inferred from homology"/>
<dbReference type="EMBL" id="JAGYPG010000005">
    <property type="protein sequence ID" value="MBS4197748.1"/>
    <property type="molecule type" value="Genomic_DNA"/>
</dbReference>
<dbReference type="PROSITE" id="PS50928">
    <property type="entry name" value="ABC_TM1"/>
    <property type="match status" value="1"/>
</dbReference>
<feature type="transmembrane region" description="Helical" evidence="7">
    <location>
        <begin position="106"/>
        <end position="127"/>
    </location>
</feature>
<feature type="transmembrane region" description="Helical" evidence="7">
    <location>
        <begin position="241"/>
        <end position="265"/>
    </location>
</feature>
<dbReference type="PANTHER" id="PTHR43744:SF12">
    <property type="entry name" value="ABC TRANSPORTER PERMEASE PROTEIN MG189-RELATED"/>
    <property type="match status" value="1"/>
</dbReference>
<dbReference type="GO" id="GO:0055085">
    <property type="term" value="P:transmembrane transport"/>
    <property type="evidence" value="ECO:0007669"/>
    <property type="project" value="InterPro"/>
</dbReference>
<evidence type="ECO:0000313" key="10">
    <source>
        <dbReference type="Proteomes" id="UP000681414"/>
    </source>
</evidence>
<dbReference type="InterPro" id="IPR035906">
    <property type="entry name" value="MetI-like_sf"/>
</dbReference>
<dbReference type="Proteomes" id="UP000681414">
    <property type="component" value="Unassembled WGS sequence"/>
</dbReference>
<keyword evidence="4 7" id="KW-0812">Transmembrane</keyword>
<sequence>MVKSSTKLITHIFVIVSMLLFTFPLLWMLILSTNSKSAVFNFPPPLLPGKELINNFIRLNEQIPFFLNLWNSAYIGILSALLILFVCSITAFGLAKFPNAPGNKILLYIIVGSIMIPPLAGIIPWFMEMKWFGWIDTHLPLIIPTAAYPFGIFWMYQFIKEAVPDELHESAKLDGASDFRVYWQIVLPLIRPGLGALAILSFLNSWQSFQIPLIVLNSSELFTIPLALTTLTTMYGTDIPGIMLGTSISVLPLIIAFIFASNHFISGLTSGAVKS</sequence>
<feature type="transmembrane region" description="Helical" evidence="7">
    <location>
        <begin position="180"/>
        <end position="203"/>
    </location>
</feature>
<evidence type="ECO:0000256" key="3">
    <source>
        <dbReference type="ARBA" id="ARBA00022475"/>
    </source>
</evidence>
<dbReference type="CDD" id="cd06261">
    <property type="entry name" value="TM_PBP2"/>
    <property type="match status" value="1"/>
</dbReference>
<evidence type="ECO:0000256" key="6">
    <source>
        <dbReference type="ARBA" id="ARBA00023136"/>
    </source>
</evidence>
<name>A0A942YHX8_9BACI</name>
<evidence type="ECO:0000256" key="7">
    <source>
        <dbReference type="RuleBase" id="RU363032"/>
    </source>
</evidence>
<dbReference type="AlphaFoldDB" id="A0A942YHX8"/>
<keyword evidence="2 7" id="KW-0813">Transport</keyword>
<feature type="domain" description="ABC transmembrane type-1" evidence="8">
    <location>
        <begin position="69"/>
        <end position="260"/>
    </location>
</feature>
<comment type="caution">
    <text evidence="9">The sequence shown here is derived from an EMBL/GenBank/DDBJ whole genome shotgun (WGS) entry which is preliminary data.</text>
</comment>
<keyword evidence="10" id="KW-1185">Reference proteome</keyword>
<organism evidence="9 10">
    <name type="scientific">Lederbergia citri</name>
    <dbReference type="NCBI Taxonomy" id="2833580"/>
    <lineage>
        <taxon>Bacteria</taxon>
        <taxon>Bacillati</taxon>
        <taxon>Bacillota</taxon>
        <taxon>Bacilli</taxon>
        <taxon>Bacillales</taxon>
        <taxon>Bacillaceae</taxon>
        <taxon>Lederbergia</taxon>
    </lineage>
</organism>
<comment type="similarity">
    <text evidence="7">Belongs to the binding-protein-dependent transport system permease family.</text>
</comment>